<evidence type="ECO:0000313" key="1">
    <source>
        <dbReference type="EMBL" id="AFL72374.1"/>
    </source>
</evidence>
<dbReference type="EMBL" id="CP003154">
    <property type="protein sequence ID" value="AFL72374.1"/>
    <property type="molecule type" value="Genomic_DNA"/>
</dbReference>
<dbReference type="InterPro" id="IPR021363">
    <property type="entry name" value="DUF2835"/>
</dbReference>
<dbReference type="RefSeq" id="WP_014776878.1">
    <property type="nucleotide sequence ID" value="NC_018012.1"/>
</dbReference>
<dbReference type="OrthoDB" id="5600793at2"/>
<dbReference type="STRING" id="765911.Thivi_0305"/>
<reference evidence="1 2" key="1">
    <citation type="submission" date="2012-06" db="EMBL/GenBank/DDBJ databases">
        <title>Complete sequence of Thiocystis violascens DSM 198.</title>
        <authorList>
            <consortium name="US DOE Joint Genome Institute"/>
            <person name="Lucas S."/>
            <person name="Han J."/>
            <person name="Lapidus A."/>
            <person name="Cheng J.-F."/>
            <person name="Goodwin L."/>
            <person name="Pitluck S."/>
            <person name="Peters L."/>
            <person name="Ovchinnikova G."/>
            <person name="Teshima H."/>
            <person name="Detter J.C."/>
            <person name="Han C."/>
            <person name="Tapia R."/>
            <person name="Land M."/>
            <person name="Hauser L."/>
            <person name="Kyrpides N."/>
            <person name="Ivanova N."/>
            <person name="Pagani I."/>
            <person name="Vogl K."/>
            <person name="Liu Z."/>
            <person name="Frigaard N.-U."/>
            <person name="Bryant D."/>
            <person name="Woyke T."/>
        </authorList>
    </citation>
    <scope>NUCLEOTIDE SEQUENCE [LARGE SCALE GENOMIC DNA]</scope>
    <source>
        <strain evidence="2">ATCC 17096 / DSM 198 / 6111</strain>
    </source>
</reference>
<evidence type="ECO:0008006" key="3">
    <source>
        <dbReference type="Google" id="ProtNLM"/>
    </source>
</evidence>
<protein>
    <recommendedName>
        <fullName evidence="3">DUF2835 domain-containing protein</fullName>
    </recommendedName>
</protein>
<dbReference type="KEGG" id="tvi:Thivi_0305"/>
<dbReference type="Pfam" id="PF11197">
    <property type="entry name" value="DUF2835"/>
    <property type="match status" value="1"/>
</dbReference>
<gene>
    <name evidence="1" type="ordered locus">Thivi_0305</name>
</gene>
<sequence>MQRFYFSLEITASEYLRYYRGAAARVVVRAQDGRSLSLPASNLRRFVAADGVRGRFRLTVDDDNRMVSLERDQT</sequence>
<organism evidence="1 2">
    <name type="scientific">Thiocystis violascens (strain ATCC 17096 / DSM 198 / 6111)</name>
    <name type="common">Chromatium violascens</name>
    <dbReference type="NCBI Taxonomy" id="765911"/>
    <lineage>
        <taxon>Bacteria</taxon>
        <taxon>Pseudomonadati</taxon>
        <taxon>Pseudomonadota</taxon>
        <taxon>Gammaproteobacteria</taxon>
        <taxon>Chromatiales</taxon>
        <taxon>Chromatiaceae</taxon>
        <taxon>Thiocystis</taxon>
    </lineage>
</organism>
<keyword evidence="2" id="KW-1185">Reference proteome</keyword>
<accession>I3Y5V6</accession>
<dbReference type="HOGENOM" id="CLU_185065_1_1_6"/>
<name>I3Y5V6_THIV6</name>
<dbReference type="eggNOG" id="ENOG503160S">
    <property type="taxonomic scope" value="Bacteria"/>
</dbReference>
<proteinExistence type="predicted"/>
<dbReference type="AlphaFoldDB" id="I3Y5V6"/>
<evidence type="ECO:0000313" key="2">
    <source>
        <dbReference type="Proteomes" id="UP000006062"/>
    </source>
</evidence>
<dbReference type="Proteomes" id="UP000006062">
    <property type="component" value="Chromosome"/>
</dbReference>